<dbReference type="STRING" id="684364.F4P031"/>
<dbReference type="OMA" id="RRKYWAM"/>
<keyword evidence="6" id="KW-0687">Ribonucleoprotein</keyword>
<evidence type="ECO:0000256" key="2">
    <source>
        <dbReference type="ARBA" id="ARBA00009360"/>
    </source>
</evidence>
<dbReference type="FunCoup" id="F4P031">
    <property type="interactions" value="7"/>
</dbReference>
<protein>
    <recommendedName>
        <fullName evidence="7">Large ribosomal subunit protein mL40</fullName>
    </recommendedName>
</protein>
<evidence type="ECO:0000313" key="8">
    <source>
        <dbReference type="EMBL" id="EGF81195.1"/>
    </source>
</evidence>
<dbReference type="InterPro" id="IPR042831">
    <property type="entry name" value="Ribosomal_mL40_fung"/>
</dbReference>
<feature type="non-terminal residue" evidence="8">
    <location>
        <position position="68"/>
    </location>
</feature>
<dbReference type="PANTHER" id="PTHR39150:SF1">
    <property type="entry name" value="LARGE RIBOSOMAL SUBUNIT PROTEIN ML40"/>
    <property type="match status" value="1"/>
</dbReference>
<reference evidence="8 9" key="1">
    <citation type="submission" date="2009-12" db="EMBL/GenBank/DDBJ databases">
        <title>The draft genome of Batrachochytrium dendrobatidis.</title>
        <authorList>
            <consortium name="US DOE Joint Genome Institute (JGI-PGF)"/>
            <person name="Kuo A."/>
            <person name="Salamov A."/>
            <person name="Schmutz J."/>
            <person name="Lucas S."/>
            <person name="Pitluck S."/>
            <person name="Rosenblum E."/>
            <person name="Stajich J."/>
            <person name="Eisen M."/>
            <person name="Grigoriev I.V."/>
        </authorList>
    </citation>
    <scope>NUCLEOTIDE SEQUENCE [LARGE SCALE GENOMIC DNA]</scope>
    <source>
        <strain evidence="9">JAM81 / FGSC 10211</strain>
    </source>
</reference>
<feature type="non-terminal residue" evidence="8">
    <location>
        <position position="1"/>
    </location>
</feature>
<keyword evidence="3" id="KW-0809">Transit peptide</keyword>
<dbReference type="InterPro" id="IPR019192">
    <property type="entry name" value="Ribosomal_mL40"/>
</dbReference>
<dbReference type="RefSeq" id="XP_006677710.1">
    <property type="nucleotide sequence ID" value="XM_006677647.1"/>
</dbReference>
<evidence type="ECO:0000256" key="6">
    <source>
        <dbReference type="ARBA" id="ARBA00023274"/>
    </source>
</evidence>
<name>F4P031_BATDJ</name>
<dbReference type="InParanoid" id="F4P031"/>
<proteinExistence type="inferred from homology"/>
<evidence type="ECO:0000256" key="5">
    <source>
        <dbReference type="ARBA" id="ARBA00023128"/>
    </source>
</evidence>
<dbReference type="GO" id="GO:0032543">
    <property type="term" value="P:mitochondrial translation"/>
    <property type="evidence" value="ECO:0007669"/>
    <property type="project" value="InterPro"/>
</dbReference>
<evidence type="ECO:0000256" key="7">
    <source>
        <dbReference type="ARBA" id="ARBA00035192"/>
    </source>
</evidence>
<dbReference type="OrthoDB" id="2098203at2759"/>
<keyword evidence="4" id="KW-0689">Ribosomal protein</keyword>
<dbReference type="HOGENOM" id="CLU_2800821_0_0_1"/>
<keyword evidence="5" id="KW-0496">Mitochondrion</keyword>
<dbReference type="GO" id="GO:1990904">
    <property type="term" value="C:ribonucleoprotein complex"/>
    <property type="evidence" value="ECO:0007669"/>
    <property type="project" value="UniProtKB-KW"/>
</dbReference>
<organism evidence="8 9">
    <name type="scientific">Batrachochytrium dendrobatidis (strain JAM81 / FGSC 10211)</name>
    <name type="common">Frog chytrid fungus</name>
    <dbReference type="NCBI Taxonomy" id="684364"/>
    <lineage>
        <taxon>Eukaryota</taxon>
        <taxon>Fungi</taxon>
        <taxon>Fungi incertae sedis</taxon>
        <taxon>Chytridiomycota</taxon>
        <taxon>Chytridiomycota incertae sedis</taxon>
        <taxon>Chytridiomycetes</taxon>
        <taxon>Rhizophydiales</taxon>
        <taxon>Rhizophydiales incertae sedis</taxon>
        <taxon>Batrachochytrium</taxon>
    </lineage>
</organism>
<gene>
    <name evidence="8" type="ORF">BATDEDRAFT_7300</name>
</gene>
<dbReference type="GeneID" id="18241639"/>
<dbReference type="GO" id="GO:0003735">
    <property type="term" value="F:structural constituent of ribosome"/>
    <property type="evidence" value="ECO:0007669"/>
    <property type="project" value="InterPro"/>
</dbReference>
<dbReference type="GO" id="GO:0005739">
    <property type="term" value="C:mitochondrion"/>
    <property type="evidence" value="ECO:0007669"/>
    <property type="project" value="UniProtKB-SubCell"/>
</dbReference>
<comment type="subcellular location">
    <subcellularLocation>
        <location evidence="1">Mitochondrion</location>
    </subcellularLocation>
</comment>
<dbReference type="EMBL" id="GL882882">
    <property type="protein sequence ID" value="EGF81195.1"/>
    <property type="molecule type" value="Genomic_DNA"/>
</dbReference>
<sequence length="68" mass="7945">ETIERAWCLLKQQESVMTMNALKRKYSAMRAAMEELEKTDSRLFNGTLEKAEVQLFPKRMRVPTDTPP</sequence>
<dbReference type="AlphaFoldDB" id="F4P031"/>
<dbReference type="Pfam" id="PF09812">
    <property type="entry name" value="MRP-L28"/>
    <property type="match status" value="1"/>
</dbReference>
<evidence type="ECO:0000256" key="1">
    <source>
        <dbReference type="ARBA" id="ARBA00004173"/>
    </source>
</evidence>
<keyword evidence="9" id="KW-1185">Reference proteome</keyword>
<evidence type="ECO:0000313" key="9">
    <source>
        <dbReference type="Proteomes" id="UP000007241"/>
    </source>
</evidence>
<evidence type="ECO:0000256" key="3">
    <source>
        <dbReference type="ARBA" id="ARBA00022946"/>
    </source>
</evidence>
<dbReference type="PANTHER" id="PTHR39150">
    <property type="entry name" value="54S RIBOSOMAL PROTEIN L28, MITOCHONDRIAL"/>
    <property type="match status" value="1"/>
</dbReference>
<comment type="similarity">
    <text evidence="2">Belongs to the mitochondrion-specific ribosomal protein mL40 family.</text>
</comment>
<dbReference type="Proteomes" id="UP000007241">
    <property type="component" value="Unassembled WGS sequence"/>
</dbReference>
<dbReference type="Gene3D" id="6.10.250.3440">
    <property type="match status" value="1"/>
</dbReference>
<accession>F4P031</accession>
<dbReference type="GO" id="GO:0005840">
    <property type="term" value="C:ribosome"/>
    <property type="evidence" value="ECO:0007669"/>
    <property type="project" value="UniProtKB-KW"/>
</dbReference>
<evidence type="ECO:0000256" key="4">
    <source>
        <dbReference type="ARBA" id="ARBA00022980"/>
    </source>
</evidence>